<gene>
    <name evidence="3" type="ORF">HK097_008610</name>
</gene>
<dbReference type="CDD" id="cd07440">
    <property type="entry name" value="RGS"/>
    <property type="match status" value="1"/>
</dbReference>
<dbReference type="PANTHER" id="PTHR10845">
    <property type="entry name" value="REGULATOR OF G PROTEIN SIGNALING"/>
    <property type="match status" value="1"/>
</dbReference>
<dbReference type="AlphaFoldDB" id="A0AAD5X566"/>
<feature type="region of interest" description="Disordered" evidence="1">
    <location>
        <begin position="1"/>
        <end position="32"/>
    </location>
</feature>
<dbReference type="PROSITE" id="PS50132">
    <property type="entry name" value="RGS"/>
    <property type="match status" value="1"/>
</dbReference>
<dbReference type="InterPro" id="IPR044926">
    <property type="entry name" value="RGS_subdomain_2"/>
</dbReference>
<dbReference type="EMBL" id="JADGJD010000514">
    <property type="protein sequence ID" value="KAJ3050432.1"/>
    <property type="molecule type" value="Genomic_DNA"/>
</dbReference>
<dbReference type="Gene3D" id="1.10.167.10">
    <property type="entry name" value="Regulator of G-protein Signalling 4, domain 2"/>
    <property type="match status" value="1"/>
</dbReference>
<feature type="compositionally biased region" description="Polar residues" evidence="1">
    <location>
        <begin position="1045"/>
        <end position="1056"/>
    </location>
</feature>
<evidence type="ECO:0000259" key="2">
    <source>
        <dbReference type="PROSITE" id="PS50132"/>
    </source>
</evidence>
<evidence type="ECO:0000313" key="4">
    <source>
        <dbReference type="Proteomes" id="UP001212841"/>
    </source>
</evidence>
<comment type="caution">
    <text evidence="3">The sequence shown here is derived from an EMBL/GenBank/DDBJ whole genome shotgun (WGS) entry which is preliminary data.</text>
</comment>
<reference evidence="3" key="1">
    <citation type="submission" date="2020-05" db="EMBL/GenBank/DDBJ databases">
        <title>Phylogenomic resolution of chytrid fungi.</title>
        <authorList>
            <person name="Stajich J.E."/>
            <person name="Amses K."/>
            <person name="Simmons R."/>
            <person name="Seto K."/>
            <person name="Myers J."/>
            <person name="Bonds A."/>
            <person name="Quandt C.A."/>
            <person name="Barry K."/>
            <person name="Liu P."/>
            <person name="Grigoriev I."/>
            <person name="Longcore J.E."/>
            <person name="James T.Y."/>
        </authorList>
    </citation>
    <scope>NUCLEOTIDE SEQUENCE</scope>
    <source>
        <strain evidence="3">JEL0318</strain>
    </source>
</reference>
<dbReference type="Proteomes" id="UP001212841">
    <property type="component" value="Unassembled WGS sequence"/>
</dbReference>
<dbReference type="SUPFAM" id="SSF48097">
    <property type="entry name" value="Regulator of G-protein signaling, RGS"/>
    <property type="match status" value="1"/>
</dbReference>
<feature type="compositionally biased region" description="Polar residues" evidence="1">
    <location>
        <begin position="883"/>
        <end position="895"/>
    </location>
</feature>
<feature type="compositionally biased region" description="Polar residues" evidence="1">
    <location>
        <begin position="859"/>
        <end position="872"/>
    </location>
</feature>
<sequence length="1147" mass="126396">MADSSSSTTGNAGAPPAGASEPDRTTLQPVSNLINKFDAFQRRQVSTMSTAGKDPSAYFDAMDSFSGDVPSDSRRPAPSPKINTPPVTVPQQRRASVSSPVPRPAGQTRRSSVTTGMSRPKSMVEPLGDTAMGSPSVGSPLGASGGSEEYSRVSLAGGQNAATRRLRLLKIAEKRHGRTTNHLENFIRITVVISPQITLHVVVDKRGTIEYLSHQIEAEYAYKFLFPPAKGEKNNGSPSPNNEDAELEPLEIGLLCDENMVALKFEDTVGSVLTDDTSVHVMNVYEGTQIWNAATADPKASYDPTPKVLDSLPPSLRQSVVDNSVKSSLDHVTKSGISVTPSTTDSLGQFQSRNEMGRSNSLAAAQSDASLLHSSYVLEDVKEVVTRSRLASLTLDDRLQFILRNKNALELFMQFCLEDHAAENLLFWIEAEIFQHLGKYERFTFARYLYFTYFCTGAPMRINLSEEIRRDVGCPTDPASVDASLFDEAQEIIYAVLKGQSFVQFERNNWEELLKDNDFKASTADLSPLVPNMQLAEDITALIDASTTEGRAAAARTRLQMMSGGGKLREQILNCIVQQYYPNYSQLPIVAYFDDSSRLTANRKATRIHKEKKIAKFFGERPAYEQIQRQMTLGRQLGGGDSGVQVATKPAWDERSIASMDTIDRPGEGDAGASDKYSKLKRVEKLQDFFGANLPKQQLRAQQLAAQRESVVGSEESIGKEGISRRSSDSDMIKLVPAPPMLNELAPEQKRVLTKRNKKIASMLGQTLDETLASKVLTDPLRKADAGSRDMLNALDLGTLGRRPTLGEGASRGNTLDRQRTNALSSSAPSIVSVEKGDEDEDVPEPTTPDVVGDLKSSDFISATRDSLSRPTTIRRRRASEGSIRSITSGTSDMNPPSPTSREYRIKKLQKLQNFLGERLTNQTLEDEAATATELIGKQKGLQRPLTAEERQAYTKRTSKLERVFGALPPAQMVATEQINPTRKNGRPVAVEEKNQTPAARYHTAMRNVSEMLRSNQTDVLDILDTLSVIDVETDDHEGGPSDVLSPTNPRRGSTVTDPTRLRILKARKRQRAQKLRKFFGGSLDVDTIIERRIMADLERDLEKEIDDPEDLSVLKRDLAELREELKKKGDVITRELSAVDLEDLGA</sequence>
<feature type="region of interest" description="Disordered" evidence="1">
    <location>
        <begin position="332"/>
        <end position="351"/>
    </location>
</feature>
<feature type="domain" description="RGS" evidence="2">
    <location>
        <begin position="398"/>
        <end position="509"/>
    </location>
</feature>
<feature type="region of interest" description="Disordered" evidence="1">
    <location>
        <begin position="46"/>
        <end position="149"/>
    </location>
</feature>
<organism evidence="3 4">
    <name type="scientific">Rhizophlyctis rosea</name>
    <dbReference type="NCBI Taxonomy" id="64517"/>
    <lineage>
        <taxon>Eukaryota</taxon>
        <taxon>Fungi</taxon>
        <taxon>Fungi incertae sedis</taxon>
        <taxon>Chytridiomycota</taxon>
        <taxon>Chytridiomycota incertae sedis</taxon>
        <taxon>Chytridiomycetes</taxon>
        <taxon>Rhizophlyctidales</taxon>
        <taxon>Rhizophlyctidaceae</taxon>
        <taxon>Rhizophlyctis</taxon>
    </lineage>
</organism>
<feature type="compositionally biased region" description="Polar residues" evidence="1">
    <location>
        <begin position="81"/>
        <end position="99"/>
    </location>
</feature>
<feature type="region of interest" description="Disordered" evidence="1">
    <location>
        <begin position="1034"/>
        <end position="1056"/>
    </location>
</feature>
<protein>
    <recommendedName>
        <fullName evidence="2">RGS domain-containing protein</fullName>
    </recommendedName>
</protein>
<feature type="compositionally biased region" description="Polar residues" evidence="1">
    <location>
        <begin position="108"/>
        <end position="117"/>
    </location>
</feature>
<dbReference type="InterPro" id="IPR016137">
    <property type="entry name" value="RGS"/>
</dbReference>
<dbReference type="PANTHER" id="PTHR10845:SF192">
    <property type="entry name" value="DOUBLE HIT, ISOFORM B"/>
    <property type="match status" value="1"/>
</dbReference>
<evidence type="ECO:0000256" key="1">
    <source>
        <dbReference type="SAM" id="MobiDB-lite"/>
    </source>
</evidence>
<dbReference type="InterPro" id="IPR036305">
    <property type="entry name" value="RGS_sf"/>
</dbReference>
<feature type="region of interest" description="Disordered" evidence="1">
    <location>
        <begin position="799"/>
        <end position="901"/>
    </location>
</feature>
<evidence type="ECO:0000313" key="3">
    <source>
        <dbReference type="EMBL" id="KAJ3050432.1"/>
    </source>
</evidence>
<name>A0AAD5X566_9FUNG</name>
<keyword evidence="4" id="KW-1185">Reference proteome</keyword>
<proteinExistence type="predicted"/>
<feature type="compositionally biased region" description="Polar residues" evidence="1">
    <location>
        <begin position="1"/>
        <end position="11"/>
    </location>
</feature>
<dbReference type="SMART" id="SM00315">
    <property type="entry name" value="RGS"/>
    <property type="match status" value="1"/>
</dbReference>
<dbReference type="Pfam" id="PF00615">
    <property type="entry name" value="RGS"/>
    <property type="match status" value="1"/>
</dbReference>
<feature type="compositionally biased region" description="Polar residues" evidence="1">
    <location>
        <begin position="821"/>
        <end position="830"/>
    </location>
</feature>
<accession>A0AAD5X566</accession>
<feature type="compositionally biased region" description="Polar residues" evidence="1">
    <location>
        <begin position="335"/>
        <end position="351"/>
    </location>
</feature>